<evidence type="ECO:0008006" key="5">
    <source>
        <dbReference type="Google" id="ProtNLM"/>
    </source>
</evidence>
<dbReference type="InterPro" id="IPR010902">
    <property type="entry name" value="NUMOD4"/>
</dbReference>
<dbReference type="InterPro" id="IPR003615">
    <property type="entry name" value="HNH_nuc"/>
</dbReference>
<name>A0A6J4EFS2_9CAUD</name>
<feature type="domain" description="HNH nuclease" evidence="2">
    <location>
        <begin position="84"/>
        <end position="109"/>
    </location>
</feature>
<feature type="domain" description="NUMOD4" evidence="1">
    <location>
        <begin position="1"/>
        <end position="60"/>
    </location>
</feature>
<dbReference type="Gene3D" id="1.10.10.10">
    <property type="entry name" value="Winged helix-like DNA-binding domain superfamily/Winged helix DNA-binding domain"/>
    <property type="match status" value="1"/>
</dbReference>
<dbReference type="GeneID" id="77949244"/>
<reference evidence="3 4" key="1">
    <citation type="submission" date="2020-06" db="EMBL/GenBank/DDBJ databases">
        <title>Complete Genome Sequence of the phage EK010 isolated from swine sewage.</title>
        <authorList>
            <person name="Shahin K."/>
            <person name="Bao H."/>
            <person name="Soleimani-Delfan A."/>
            <person name="Wang R."/>
        </authorList>
    </citation>
    <scope>NUCLEOTIDE SEQUENCE [LARGE SCALE GENOMIC DNA]</scope>
</reference>
<sequence length="178" mass="20777">MEWRELPGYEGQYSISDKGDIRSNYRWYLNPKTLTRHKKDRELIMTPNVGSAGYARIKLSDQIFHPYHRLVAIVWVSNPENKPFINHKDGNKLNNNPSNLEWVTCQENNIHAYQTGLNSGMLRAETLSHVWNFISPEGVQTEITNLCKYCRENDLSKSSMIAVHKGTQYQHKGWKRNE</sequence>
<evidence type="ECO:0000259" key="2">
    <source>
        <dbReference type="Pfam" id="PF13392"/>
    </source>
</evidence>
<dbReference type="InterPro" id="IPR044925">
    <property type="entry name" value="His-Me_finger_sf"/>
</dbReference>
<organism evidence="3 4">
    <name type="scientific">Escherichia phage EK010</name>
    <dbReference type="NCBI Taxonomy" id="2742112"/>
    <lineage>
        <taxon>Viruses</taxon>
        <taxon>Duplodnaviria</taxon>
        <taxon>Heunggongvirae</taxon>
        <taxon>Uroviricota</taxon>
        <taxon>Caudoviricetes</taxon>
        <taxon>Mktvariviridae</taxon>
        <taxon>Gordonclarkvirinae</taxon>
        <taxon>Suseptimavirus</taxon>
        <taxon>Suseptimavirus EK010</taxon>
    </lineage>
</organism>
<proteinExistence type="predicted"/>
<dbReference type="Proteomes" id="UP000505302">
    <property type="component" value="Segment"/>
</dbReference>
<dbReference type="EMBL" id="LC553734">
    <property type="protein sequence ID" value="BCG44970.1"/>
    <property type="molecule type" value="Genomic_DNA"/>
</dbReference>
<dbReference type="RefSeq" id="YP_010672954.1">
    <property type="nucleotide sequence ID" value="NC_070981.1"/>
</dbReference>
<dbReference type="InterPro" id="IPR036388">
    <property type="entry name" value="WH-like_DNA-bd_sf"/>
</dbReference>
<dbReference type="GO" id="GO:0016788">
    <property type="term" value="F:hydrolase activity, acting on ester bonds"/>
    <property type="evidence" value="ECO:0007669"/>
    <property type="project" value="InterPro"/>
</dbReference>
<accession>A0A6J4EFS2</accession>
<dbReference type="Gene3D" id="3.90.75.20">
    <property type="match status" value="1"/>
</dbReference>
<evidence type="ECO:0000313" key="3">
    <source>
        <dbReference type="EMBL" id="BCG44970.1"/>
    </source>
</evidence>
<protein>
    <recommendedName>
        <fullName evidence="5">HNH endonuclease</fullName>
    </recommendedName>
</protein>
<dbReference type="Pfam" id="PF13392">
    <property type="entry name" value="HNH_3"/>
    <property type="match status" value="1"/>
</dbReference>
<dbReference type="Pfam" id="PF07463">
    <property type="entry name" value="NUMOD4"/>
    <property type="match status" value="1"/>
</dbReference>
<dbReference type="KEGG" id="vg:77949244"/>
<dbReference type="SUPFAM" id="SSF54060">
    <property type="entry name" value="His-Me finger endonucleases"/>
    <property type="match status" value="1"/>
</dbReference>
<evidence type="ECO:0000259" key="1">
    <source>
        <dbReference type="Pfam" id="PF07463"/>
    </source>
</evidence>
<evidence type="ECO:0000313" key="4">
    <source>
        <dbReference type="Proteomes" id="UP000505302"/>
    </source>
</evidence>
<keyword evidence="4" id="KW-1185">Reference proteome</keyword>